<comment type="caution">
    <text evidence="1">The sequence shown here is derived from an EMBL/GenBank/DDBJ whole genome shotgun (WGS) entry which is preliminary data.</text>
</comment>
<gene>
    <name evidence="1" type="ORF">AVEN_8122_1</name>
</gene>
<sequence>MASVNLPSLYKTIRVKHLKPDNLTDYHNPFYMNDDKQKNREIMDGDWIFSNKGIHPNELEKEVKEMYKELMKNDSNPNKLVAVQNQDQADFLKKCEIPVLVLSGLPETIDLIFTTTSYEPPKRKHTCRNKRIYCSQTDAWIKARYIQNLVKEKKDKIRIRKH</sequence>
<dbReference type="EMBL" id="BGPR01203106">
    <property type="protein sequence ID" value="GBN23157.1"/>
    <property type="molecule type" value="Genomic_DNA"/>
</dbReference>
<dbReference type="Proteomes" id="UP000499080">
    <property type="component" value="Unassembled WGS sequence"/>
</dbReference>
<dbReference type="AlphaFoldDB" id="A0A4Y2MBU6"/>
<organism evidence="1 2">
    <name type="scientific">Araneus ventricosus</name>
    <name type="common">Orbweaver spider</name>
    <name type="synonym">Epeira ventricosa</name>
    <dbReference type="NCBI Taxonomy" id="182803"/>
    <lineage>
        <taxon>Eukaryota</taxon>
        <taxon>Metazoa</taxon>
        <taxon>Ecdysozoa</taxon>
        <taxon>Arthropoda</taxon>
        <taxon>Chelicerata</taxon>
        <taxon>Arachnida</taxon>
        <taxon>Araneae</taxon>
        <taxon>Araneomorphae</taxon>
        <taxon>Entelegynae</taxon>
        <taxon>Araneoidea</taxon>
        <taxon>Araneidae</taxon>
        <taxon>Araneus</taxon>
    </lineage>
</organism>
<keyword evidence="2" id="KW-1185">Reference proteome</keyword>
<evidence type="ECO:0000313" key="1">
    <source>
        <dbReference type="EMBL" id="GBN23157.1"/>
    </source>
</evidence>
<name>A0A4Y2MBU6_ARAVE</name>
<accession>A0A4Y2MBU6</accession>
<protein>
    <submittedName>
        <fullName evidence="1">Uncharacterized protein</fullName>
    </submittedName>
</protein>
<evidence type="ECO:0000313" key="2">
    <source>
        <dbReference type="Proteomes" id="UP000499080"/>
    </source>
</evidence>
<reference evidence="1 2" key="1">
    <citation type="journal article" date="2019" name="Sci. Rep.">
        <title>Orb-weaving spider Araneus ventricosus genome elucidates the spidroin gene catalogue.</title>
        <authorList>
            <person name="Kono N."/>
            <person name="Nakamura H."/>
            <person name="Ohtoshi R."/>
            <person name="Moran D.A.P."/>
            <person name="Shinohara A."/>
            <person name="Yoshida Y."/>
            <person name="Fujiwara M."/>
            <person name="Mori M."/>
            <person name="Tomita M."/>
            <person name="Arakawa K."/>
        </authorList>
    </citation>
    <scope>NUCLEOTIDE SEQUENCE [LARGE SCALE GENOMIC DNA]</scope>
</reference>
<proteinExistence type="predicted"/>